<dbReference type="EMBL" id="CACVAT010000082">
    <property type="protein sequence ID" value="CAA6805523.1"/>
    <property type="molecule type" value="Genomic_DNA"/>
</dbReference>
<name>A0A6S6SAY6_9GAMM</name>
<evidence type="ECO:0000313" key="1">
    <source>
        <dbReference type="EMBL" id="CAA6805523.1"/>
    </source>
</evidence>
<sequence>MTEVIPGTAEADLQGFMEGWITGSGGLTLQKGKLSKVRRDIENKPDFMQARRQHSAVESGINALEVHGLDRCPDRGLDHFKRYVALAVVGRNLQKLGAIL</sequence>
<gene>
    <name evidence="1" type="ORF">HELGO_WM30677</name>
</gene>
<protein>
    <submittedName>
        <fullName evidence="1">ISNCY family transposase</fullName>
    </submittedName>
</protein>
<accession>A0A6S6SAY6</accession>
<dbReference type="AlphaFoldDB" id="A0A6S6SAY6"/>
<reference evidence="1" key="1">
    <citation type="submission" date="2020-01" db="EMBL/GenBank/DDBJ databases">
        <authorList>
            <person name="Meier V. D."/>
            <person name="Meier V D."/>
        </authorList>
    </citation>
    <scope>NUCLEOTIDE SEQUENCE</scope>
    <source>
        <strain evidence="1">HLG_WM_MAG_09</strain>
    </source>
</reference>
<organism evidence="1">
    <name type="scientific">uncultured Thiotrichaceae bacterium</name>
    <dbReference type="NCBI Taxonomy" id="298394"/>
    <lineage>
        <taxon>Bacteria</taxon>
        <taxon>Pseudomonadati</taxon>
        <taxon>Pseudomonadota</taxon>
        <taxon>Gammaproteobacteria</taxon>
        <taxon>Thiotrichales</taxon>
        <taxon>Thiotrichaceae</taxon>
        <taxon>environmental samples</taxon>
    </lineage>
</organism>
<proteinExistence type="predicted"/>